<evidence type="ECO:0000313" key="1">
    <source>
        <dbReference type="EMBL" id="OAI16925.1"/>
    </source>
</evidence>
<name>A0A177NGC1_9GAMM</name>
<proteinExistence type="predicted"/>
<dbReference type="EMBL" id="LUUI01000092">
    <property type="protein sequence ID" value="OAI16925.1"/>
    <property type="molecule type" value="Genomic_DNA"/>
</dbReference>
<gene>
    <name evidence="1" type="ORF">A1359_06955</name>
</gene>
<dbReference type="RefSeq" id="WP_066980695.1">
    <property type="nucleotide sequence ID" value="NZ_LUUI01000092.1"/>
</dbReference>
<dbReference type="OrthoDB" id="9153893at2"/>
<accession>A0A177NGC1</accession>
<dbReference type="Proteomes" id="UP000078476">
    <property type="component" value="Unassembled WGS sequence"/>
</dbReference>
<keyword evidence="2" id="KW-1185">Reference proteome</keyword>
<dbReference type="AlphaFoldDB" id="A0A177NGC1"/>
<protein>
    <submittedName>
        <fullName evidence="1">Uncharacterized protein</fullName>
    </submittedName>
</protein>
<organism evidence="1 2">
    <name type="scientific">Methylomonas lenta</name>
    <dbReference type="NCBI Taxonomy" id="980561"/>
    <lineage>
        <taxon>Bacteria</taxon>
        <taxon>Pseudomonadati</taxon>
        <taxon>Pseudomonadota</taxon>
        <taxon>Gammaproteobacteria</taxon>
        <taxon>Methylococcales</taxon>
        <taxon>Methylococcaceae</taxon>
        <taxon>Methylomonas</taxon>
    </lineage>
</organism>
<evidence type="ECO:0000313" key="2">
    <source>
        <dbReference type="Proteomes" id="UP000078476"/>
    </source>
</evidence>
<sequence>MRIDEIAEYVWLNSKEIEFGEIDAWDESLFTSKWAKGKPFESALKDSGAGWYWFLVNMNYDDLHDVVKPPTLPDKGCNIGLLSHENKEVFGSSLLCANESGITVIYNGHEANVTSRIRAHFALNNNSTGALGIKHYPLSQKKWAVRYFSSPCFTNIAASDKSRIELLMNSYSGRCAVESAWRVKNGWPVLCKE</sequence>
<comment type="caution">
    <text evidence="1">The sequence shown here is derived from an EMBL/GenBank/DDBJ whole genome shotgun (WGS) entry which is preliminary data.</text>
</comment>
<reference evidence="1 2" key="1">
    <citation type="submission" date="2016-03" db="EMBL/GenBank/DDBJ databases">
        <authorList>
            <person name="Ploux O."/>
        </authorList>
    </citation>
    <scope>NUCLEOTIDE SEQUENCE [LARGE SCALE GENOMIC DNA]</scope>
    <source>
        <strain evidence="1 2">R-45370</strain>
    </source>
</reference>